<reference evidence="3" key="2">
    <citation type="journal article" date="2021" name="PeerJ">
        <title>Extensive microbial diversity within the chicken gut microbiome revealed by metagenomics and culture.</title>
        <authorList>
            <person name="Gilroy R."/>
            <person name="Ravi A."/>
            <person name="Getino M."/>
            <person name="Pursley I."/>
            <person name="Horton D.L."/>
            <person name="Alikhan N.F."/>
            <person name="Baker D."/>
            <person name="Gharbi K."/>
            <person name="Hall N."/>
            <person name="Watson M."/>
            <person name="Adriaenssens E.M."/>
            <person name="Foster-Nyarko E."/>
            <person name="Jarju S."/>
            <person name="Secka A."/>
            <person name="Antonio M."/>
            <person name="Oren A."/>
            <person name="Chaudhuri R.R."/>
            <person name="La Ragione R."/>
            <person name="Hildebrand F."/>
            <person name="Pallen M.J."/>
        </authorList>
    </citation>
    <scope>NUCLEOTIDE SEQUENCE</scope>
    <source>
        <strain evidence="3">B1-3475</strain>
    </source>
</reference>
<dbReference type="Gene3D" id="3.40.630.40">
    <property type="entry name" value="Zn-dependent exopeptidases"/>
    <property type="match status" value="1"/>
</dbReference>
<dbReference type="AlphaFoldDB" id="A0A9D9N150"/>
<feature type="signal peptide" evidence="1">
    <location>
        <begin position="1"/>
        <end position="27"/>
    </location>
</feature>
<organism evidence="3 4">
    <name type="scientific">Candidatus Cryptobacteroides intestinigallinarum</name>
    <dbReference type="NCBI Taxonomy" id="2840767"/>
    <lineage>
        <taxon>Bacteria</taxon>
        <taxon>Pseudomonadati</taxon>
        <taxon>Bacteroidota</taxon>
        <taxon>Bacteroidia</taxon>
        <taxon>Bacteroidales</taxon>
        <taxon>Candidatus Cryptobacteroides</taxon>
    </lineage>
</organism>
<dbReference type="SUPFAM" id="SSF53187">
    <property type="entry name" value="Zn-dependent exopeptidases"/>
    <property type="match status" value="1"/>
</dbReference>
<evidence type="ECO:0000256" key="1">
    <source>
        <dbReference type="SAM" id="SignalP"/>
    </source>
</evidence>
<feature type="chain" id="PRO_5038627781" evidence="1">
    <location>
        <begin position="28"/>
        <end position="1092"/>
    </location>
</feature>
<dbReference type="PROSITE" id="PS50853">
    <property type="entry name" value="FN3"/>
    <property type="match status" value="1"/>
</dbReference>
<dbReference type="InterPro" id="IPR036116">
    <property type="entry name" value="FN3_sf"/>
</dbReference>
<evidence type="ECO:0000259" key="2">
    <source>
        <dbReference type="PROSITE" id="PS50853"/>
    </source>
</evidence>
<accession>A0A9D9N150</accession>
<dbReference type="SUPFAM" id="SSF49265">
    <property type="entry name" value="Fibronectin type III"/>
    <property type="match status" value="1"/>
</dbReference>
<evidence type="ECO:0000313" key="4">
    <source>
        <dbReference type="Proteomes" id="UP000823617"/>
    </source>
</evidence>
<feature type="domain" description="Fibronectin type-III" evidence="2">
    <location>
        <begin position="634"/>
        <end position="738"/>
    </location>
</feature>
<comment type="caution">
    <text evidence="3">The sequence shown here is derived from an EMBL/GenBank/DDBJ whole genome shotgun (WGS) entry which is preliminary data.</text>
</comment>
<gene>
    <name evidence="3" type="ORF">IAC08_08910</name>
</gene>
<protein>
    <submittedName>
        <fullName evidence="3">N-acetylmuramoyl-L-alanine amidase</fullName>
    </submittedName>
</protein>
<dbReference type="CDD" id="cd00063">
    <property type="entry name" value="FN3"/>
    <property type="match status" value="1"/>
</dbReference>
<dbReference type="InterPro" id="IPR003961">
    <property type="entry name" value="FN3_dom"/>
</dbReference>
<dbReference type="EMBL" id="JADIMK010000098">
    <property type="protein sequence ID" value="MBO8456499.1"/>
    <property type="molecule type" value="Genomic_DNA"/>
</dbReference>
<keyword evidence="1" id="KW-0732">Signal</keyword>
<evidence type="ECO:0000313" key="3">
    <source>
        <dbReference type="EMBL" id="MBO8456499.1"/>
    </source>
</evidence>
<dbReference type="Proteomes" id="UP000823617">
    <property type="component" value="Unassembled WGS sequence"/>
</dbReference>
<name>A0A9D9N150_9BACT</name>
<dbReference type="Pfam" id="PF25275">
    <property type="entry name" value="Golvesin_C"/>
    <property type="match status" value="1"/>
</dbReference>
<dbReference type="Gene3D" id="2.60.40.10">
    <property type="entry name" value="Immunoglobulins"/>
    <property type="match status" value="1"/>
</dbReference>
<proteinExistence type="predicted"/>
<dbReference type="InterPro" id="IPR013783">
    <property type="entry name" value="Ig-like_fold"/>
</dbReference>
<reference evidence="3" key="1">
    <citation type="submission" date="2020-10" db="EMBL/GenBank/DDBJ databases">
        <authorList>
            <person name="Gilroy R."/>
        </authorList>
    </citation>
    <scope>NUCLEOTIDE SEQUENCE</scope>
    <source>
        <strain evidence="3">B1-3475</strain>
    </source>
</reference>
<sequence length="1092" mass="121427">MKRYHIISAAASIVILLSAVMSLPADAQRKKSQIVMDFEPVCDTLDSLITARTTVKGELGLKAVMKRGSQLDFYFTVSLGDWPWSSADIKWFKSELKKRIPVKYRGWSIGNIFSNGVRFERLAMPGLSFDGSAVQSPYRLQGHSRTSSPIVENMQKPAFKGGLDNIHIAMWQSHGRYYEQSTGRWEWQRPCLFQTAEDMFTQSFVLPYLVPMLENAGAYVFLPRERDYRREESIVDNDPSFDRQEAISAAEMLSCLPYKDPYIVRGSGEYTETGRWSDAGTGFADTSLVYEGLASPFEAGTARKAGCIEGRKDISTARWTPDLPEKGEYAVYVSYKSLPESTDAAEYTVRHLGGTSRYIVNQKIGGGTWIYLGTFTFAKGREGYVELTNAVPQGRKAARGAVVTADAVKFGGGMGNIARKRYGDTLSVAEVSGLPRFAEGARYWMQWSGVDTTVYSQNGQKNDYMDDFMSRGAWTGWLSGRSAVNPRAEGKGIPIDLSFGFHSDAGTTPNDSTVGTLAIYTLRCEGSQKLPDGEDRMTCRLYASMVQDQIVNDLRAQYDPIWNRRYLWDRSYSESRTPSVPAMLLELLSHQNFADMRYGLDPAFRFTVSRAVYKGILKYLSSRYGFSYTVQPLPVNSFSVTFADENRSEGPMALLKWKATADTLEPTAAPKGYILYTKIDSGAFDNGRILKEYRQTADGVQLTTRIDPGHIYSFKVTAYNSGGESFPSEILSIGMPASIRTERVGKSVGTDVKTVLVVNNFDRISAPVSFDTPQYAGFDNRIDSGVPYIRDCSFIGEMYQFRRDMPWTDDDNPGFGASYDEYAGQITAGNTFDYPYIHGRAIIEAGYPFCSASSRAFVSDSTLSSGTWAVDLICGKQVTVKEGKAKEHGRYRVFSPKMQEAIRRYTSAGGNILTSGAYIATDIWDRVYEVSCDSSFRAESIRFAEDVLGYRWITCFGSRTAEAEYSFPAAIGIADGKATGAIAKNGGANGLIPFNNRYSSTIYRVESPDGIAPAKVKTVQGESSGSFLRYRDTRISAGTWLDNGTYRSIAIGFPIETVTDQEARNTLMKTVLDFFDRQEKESNAETGENRHN</sequence>
<dbReference type="InterPro" id="IPR033803">
    <property type="entry name" value="CBD-like_Golvesin-Xly"/>
</dbReference>